<dbReference type="AlphaFoldDB" id="A0A314KXN9"/>
<gene>
    <name evidence="1" type="ORF">A4A49_19071</name>
</gene>
<evidence type="ECO:0000313" key="2">
    <source>
        <dbReference type="Proteomes" id="UP000187609"/>
    </source>
</evidence>
<dbReference type="Proteomes" id="UP000187609">
    <property type="component" value="Unassembled WGS sequence"/>
</dbReference>
<accession>A0A314KXN9</accession>
<dbReference type="Gramene" id="OIT34176">
    <property type="protein sequence ID" value="OIT34176"/>
    <property type="gene ID" value="A4A49_19071"/>
</dbReference>
<evidence type="ECO:0000313" key="1">
    <source>
        <dbReference type="EMBL" id="OIT34176.1"/>
    </source>
</evidence>
<comment type="caution">
    <text evidence="1">The sequence shown here is derived from an EMBL/GenBank/DDBJ whole genome shotgun (WGS) entry which is preliminary data.</text>
</comment>
<feature type="non-terminal residue" evidence="1">
    <location>
        <position position="1"/>
    </location>
</feature>
<dbReference type="SMR" id="A0A314KXN9"/>
<sequence>SWLNCLPIKADLVEAKLVHEQLCSMVERSDRELLGPNYQYLPKVVSVFAEVLCSEKHLATKETADGLINVLRHLQQTLPPSTMESTWSYLLPQQEMELKSILSAEESVLKTIVNGYHHGNISPQNHKLSTDISTIKSTIIRNIQKF</sequence>
<protein>
    <submittedName>
        <fullName evidence="1">Uncharacterized protein</fullName>
    </submittedName>
</protein>
<reference evidence="1" key="1">
    <citation type="submission" date="2016-11" db="EMBL/GenBank/DDBJ databases">
        <title>The genome of Nicotiana attenuata.</title>
        <authorList>
            <person name="Xu S."/>
            <person name="Brockmoeller T."/>
            <person name="Gaquerel E."/>
            <person name="Navarro A."/>
            <person name="Kuhl H."/>
            <person name="Gase K."/>
            <person name="Ling Z."/>
            <person name="Zhou W."/>
            <person name="Kreitzer C."/>
            <person name="Stanke M."/>
            <person name="Tang H."/>
            <person name="Lyons E."/>
            <person name="Pandey P."/>
            <person name="Pandey S.P."/>
            <person name="Timmermann B."/>
            <person name="Baldwin I.T."/>
        </authorList>
    </citation>
    <scope>NUCLEOTIDE SEQUENCE [LARGE SCALE GENOMIC DNA]</scope>
    <source>
        <strain evidence="1">UT</strain>
    </source>
</reference>
<dbReference type="InterPro" id="IPR011989">
    <property type="entry name" value="ARM-like"/>
</dbReference>
<dbReference type="Gene3D" id="1.25.10.10">
    <property type="entry name" value="Leucine-rich Repeat Variant"/>
    <property type="match status" value="1"/>
</dbReference>
<keyword evidence="2" id="KW-1185">Reference proteome</keyword>
<dbReference type="EMBL" id="MJEQ01000754">
    <property type="protein sequence ID" value="OIT34176.1"/>
    <property type="molecule type" value="Genomic_DNA"/>
</dbReference>
<proteinExistence type="predicted"/>
<dbReference type="STRING" id="49451.A0A314KXN9"/>
<name>A0A314KXN9_NICAT</name>
<organism evidence="1 2">
    <name type="scientific">Nicotiana attenuata</name>
    <name type="common">Coyote tobacco</name>
    <dbReference type="NCBI Taxonomy" id="49451"/>
    <lineage>
        <taxon>Eukaryota</taxon>
        <taxon>Viridiplantae</taxon>
        <taxon>Streptophyta</taxon>
        <taxon>Embryophyta</taxon>
        <taxon>Tracheophyta</taxon>
        <taxon>Spermatophyta</taxon>
        <taxon>Magnoliopsida</taxon>
        <taxon>eudicotyledons</taxon>
        <taxon>Gunneridae</taxon>
        <taxon>Pentapetalae</taxon>
        <taxon>asterids</taxon>
        <taxon>lamiids</taxon>
        <taxon>Solanales</taxon>
        <taxon>Solanaceae</taxon>
        <taxon>Nicotianoideae</taxon>
        <taxon>Nicotianeae</taxon>
        <taxon>Nicotiana</taxon>
    </lineage>
</organism>